<evidence type="ECO:0000256" key="7">
    <source>
        <dbReference type="ARBA" id="ARBA00012927"/>
    </source>
</evidence>
<dbReference type="PANTHER" id="PTHR30387:SF2">
    <property type="entry name" value="MANNONATE DEHYDRATASE"/>
    <property type="match status" value="1"/>
</dbReference>
<evidence type="ECO:0000313" key="11">
    <source>
        <dbReference type="EMBL" id="ASV75201.1"/>
    </source>
</evidence>
<evidence type="ECO:0000256" key="9">
    <source>
        <dbReference type="ARBA" id="ARBA00023211"/>
    </source>
</evidence>
<accession>A0A286RGW5</accession>
<dbReference type="SUPFAM" id="SSF51658">
    <property type="entry name" value="Xylose isomerase-like"/>
    <property type="match status" value="1"/>
</dbReference>
<dbReference type="PANTHER" id="PTHR30387">
    <property type="entry name" value="MANNONATE DEHYDRATASE"/>
    <property type="match status" value="1"/>
</dbReference>
<dbReference type="EC" id="4.2.1.8" evidence="7"/>
<comment type="catalytic activity">
    <reaction evidence="1">
        <text>D-mannonate = 2-dehydro-3-deoxy-D-gluconate + H2O</text>
        <dbReference type="Rhea" id="RHEA:20097"/>
        <dbReference type="ChEBI" id="CHEBI:15377"/>
        <dbReference type="ChEBI" id="CHEBI:17767"/>
        <dbReference type="ChEBI" id="CHEBI:57990"/>
        <dbReference type="EC" id="4.2.1.8"/>
    </reaction>
</comment>
<keyword evidence="8" id="KW-0408">Iron</keyword>
<evidence type="ECO:0000256" key="5">
    <source>
        <dbReference type="ARBA" id="ARBA00004892"/>
    </source>
</evidence>
<dbReference type="AlphaFoldDB" id="A0A286RGW5"/>
<protein>
    <recommendedName>
        <fullName evidence="7">mannonate dehydratase</fullName>
        <ecNumber evidence="7">4.2.1.8</ecNumber>
    </recommendedName>
</protein>
<evidence type="ECO:0000256" key="3">
    <source>
        <dbReference type="ARBA" id="ARBA00001954"/>
    </source>
</evidence>
<dbReference type="OrthoDB" id="9780250at2"/>
<evidence type="ECO:0000256" key="6">
    <source>
        <dbReference type="ARBA" id="ARBA00007389"/>
    </source>
</evidence>
<reference evidence="11 12" key="1">
    <citation type="journal article" name="Front. Microbiol.">
        <title>Sugar Metabolism of the First Thermophilic Planctomycete Thermogutta terrifontis: Comparative Genomic and Transcriptomic Approaches.</title>
        <authorList>
            <person name="Elcheninov A.G."/>
            <person name="Menzel P."/>
            <person name="Gudbergsdottir S.R."/>
            <person name="Slesarev A.I."/>
            <person name="Kadnikov V.V."/>
            <person name="Krogh A."/>
            <person name="Bonch-Osmolovskaya E.A."/>
            <person name="Peng X."/>
            <person name="Kublanov I.V."/>
        </authorList>
    </citation>
    <scope>NUCLEOTIDE SEQUENCE [LARGE SCALE GENOMIC DNA]</scope>
    <source>
        <strain evidence="11 12">R1</strain>
    </source>
</reference>
<evidence type="ECO:0000256" key="8">
    <source>
        <dbReference type="ARBA" id="ARBA00023004"/>
    </source>
</evidence>
<evidence type="ECO:0000256" key="2">
    <source>
        <dbReference type="ARBA" id="ARBA00001936"/>
    </source>
</evidence>
<dbReference type="Proteomes" id="UP000215086">
    <property type="component" value="Chromosome"/>
</dbReference>
<dbReference type="RefSeq" id="WP_095415330.1">
    <property type="nucleotide sequence ID" value="NZ_CP018477.1"/>
</dbReference>
<evidence type="ECO:0000256" key="1">
    <source>
        <dbReference type="ARBA" id="ARBA00001794"/>
    </source>
</evidence>
<name>A0A286RGW5_9BACT</name>
<gene>
    <name evidence="11" type="ORF">THTE_2599</name>
</gene>
<evidence type="ECO:0000313" key="12">
    <source>
        <dbReference type="Proteomes" id="UP000215086"/>
    </source>
</evidence>
<keyword evidence="10 11" id="KW-0456">Lyase</keyword>
<dbReference type="UniPathway" id="UPA00246"/>
<dbReference type="GO" id="GO:0030145">
    <property type="term" value="F:manganese ion binding"/>
    <property type="evidence" value="ECO:0007669"/>
    <property type="project" value="TreeGrafter"/>
</dbReference>
<dbReference type="GO" id="GO:0042840">
    <property type="term" value="P:D-glucuronate catabolic process"/>
    <property type="evidence" value="ECO:0007669"/>
    <property type="project" value="TreeGrafter"/>
</dbReference>
<dbReference type="GO" id="GO:0008927">
    <property type="term" value="F:mannonate dehydratase activity"/>
    <property type="evidence" value="ECO:0007669"/>
    <property type="project" value="UniProtKB-EC"/>
</dbReference>
<dbReference type="InterPro" id="IPR036237">
    <property type="entry name" value="Xyl_isomerase-like_sf"/>
</dbReference>
<keyword evidence="12" id="KW-1185">Reference proteome</keyword>
<comment type="function">
    <text evidence="4">Catalyzes the dehydration of D-mannonate.</text>
</comment>
<dbReference type="InterPro" id="IPR004628">
    <property type="entry name" value="Man_deHydtase"/>
</dbReference>
<sequence>MKLGFGLYRHQLTTENFRFARQCGAQWLVVHLVDYFRGHRATDNQPVGEDAWGWAGDPDDPVWSEEFLAQLQEQAEKEGLRIWAIENFDPSMWYDILLDGPRKEEQMQFLQEVIRRLGRAGIAVMGYNFSIAGVVGRKTGPLARGQAETVFVDGPDERPIPDGMVWNMWYRERGSGHIPFFPHDELWRRLKWFLDRLIPVAEEAGVKLAAHPDDPPFPVLRQTPRLIYEPWMFQKLIDLHPSSANALEFCVGTTAEMQGDGDLYDVLDSCSRQGRIAYIHLRNVKGKIPSYQETFLDEGDVEVRKVLQILQKNNFDGVIIPDHTPLLSCAAPWHAGMAYAMGYIRAMLQSLE</sequence>
<proteinExistence type="inferred from homology"/>
<keyword evidence="9" id="KW-0464">Manganese</keyword>
<evidence type="ECO:0000256" key="10">
    <source>
        <dbReference type="ARBA" id="ARBA00023239"/>
    </source>
</evidence>
<evidence type="ECO:0000256" key="4">
    <source>
        <dbReference type="ARBA" id="ARBA00002713"/>
    </source>
</evidence>
<comment type="similarity">
    <text evidence="6">Belongs to the mannonate dehydratase family.</text>
</comment>
<dbReference type="GO" id="GO:0008198">
    <property type="term" value="F:ferrous iron binding"/>
    <property type="evidence" value="ECO:0007669"/>
    <property type="project" value="TreeGrafter"/>
</dbReference>
<comment type="cofactor">
    <cofactor evidence="2">
        <name>Mn(2+)</name>
        <dbReference type="ChEBI" id="CHEBI:29035"/>
    </cofactor>
</comment>
<dbReference type="EMBL" id="CP018477">
    <property type="protein sequence ID" value="ASV75201.1"/>
    <property type="molecule type" value="Genomic_DNA"/>
</dbReference>
<comment type="cofactor">
    <cofactor evidence="3">
        <name>Fe(2+)</name>
        <dbReference type="ChEBI" id="CHEBI:29033"/>
    </cofactor>
</comment>
<dbReference type="Pfam" id="PF03786">
    <property type="entry name" value="UxuA"/>
    <property type="match status" value="2"/>
</dbReference>
<comment type="pathway">
    <text evidence="5">Carbohydrate metabolism; pentose and glucuronate interconversion.</text>
</comment>
<dbReference type="KEGG" id="ttf:THTE_2599"/>
<dbReference type="Gene3D" id="3.20.20.150">
    <property type="entry name" value="Divalent-metal-dependent TIM barrel enzymes"/>
    <property type="match status" value="1"/>
</dbReference>
<organism evidence="11 12">
    <name type="scientific">Thermogutta terrifontis</name>
    <dbReference type="NCBI Taxonomy" id="1331910"/>
    <lineage>
        <taxon>Bacteria</taxon>
        <taxon>Pseudomonadati</taxon>
        <taxon>Planctomycetota</taxon>
        <taxon>Planctomycetia</taxon>
        <taxon>Pirellulales</taxon>
        <taxon>Thermoguttaceae</taxon>
        <taxon>Thermogutta</taxon>
    </lineage>
</organism>